<organism evidence="1 2">
    <name type="scientific">Arctium lappa</name>
    <name type="common">Greater burdock</name>
    <name type="synonym">Lappa major</name>
    <dbReference type="NCBI Taxonomy" id="4217"/>
    <lineage>
        <taxon>Eukaryota</taxon>
        <taxon>Viridiplantae</taxon>
        <taxon>Streptophyta</taxon>
        <taxon>Embryophyta</taxon>
        <taxon>Tracheophyta</taxon>
        <taxon>Spermatophyta</taxon>
        <taxon>Magnoliopsida</taxon>
        <taxon>eudicotyledons</taxon>
        <taxon>Gunneridae</taxon>
        <taxon>Pentapetalae</taxon>
        <taxon>asterids</taxon>
        <taxon>campanulids</taxon>
        <taxon>Asterales</taxon>
        <taxon>Asteraceae</taxon>
        <taxon>Carduoideae</taxon>
        <taxon>Cardueae</taxon>
        <taxon>Arctiinae</taxon>
        <taxon>Arctium</taxon>
    </lineage>
</organism>
<dbReference type="Proteomes" id="UP001055879">
    <property type="component" value="Linkage Group LG04"/>
</dbReference>
<dbReference type="EMBL" id="CM042050">
    <property type="protein sequence ID" value="KAI3733822.1"/>
    <property type="molecule type" value="Genomic_DNA"/>
</dbReference>
<evidence type="ECO:0000313" key="2">
    <source>
        <dbReference type="Proteomes" id="UP001055879"/>
    </source>
</evidence>
<proteinExistence type="predicted"/>
<keyword evidence="2" id="KW-1185">Reference proteome</keyword>
<reference evidence="1 2" key="2">
    <citation type="journal article" date="2022" name="Mol. Ecol. Resour.">
        <title>The genomes of chicory, endive, great burdock and yacon provide insights into Asteraceae paleo-polyploidization history and plant inulin production.</title>
        <authorList>
            <person name="Fan W."/>
            <person name="Wang S."/>
            <person name="Wang H."/>
            <person name="Wang A."/>
            <person name="Jiang F."/>
            <person name="Liu H."/>
            <person name="Zhao H."/>
            <person name="Xu D."/>
            <person name="Zhang Y."/>
        </authorList>
    </citation>
    <scope>NUCLEOTIDE SEQUENCE [LARGE SCALE GENOMIC DNA]</scope>
    <source>
        <strain evidence="2">cv. Niubang</strain>
    </source>
</reference>
<accession>A0ACB9CHS1</accession>
<reference evidence="2" key="1">
    <citation type="journal article" date="2022" name="Mol. Ecol. Resour.">
        <title>The genomes of chicory, endive, great burdock and yacon provide insights into Asteraceae palaeo-polyploidization history and plant inulin production.</title>
        <authorList>
            <person name="Fan W."/>
            <person name="Wang S."/>
            <person name="Wang H."/>
            <person name="Wang A."/>
            <person name="Jiang F."/>
            <person name="Liu H."/>
            <person name="Zhao H."/>
            <person name="Xu D."/>
            <person name="Zhang Y."/>
        </authorList>
    </citation>
    <scope>NUCLEOTIDE SEQUENCE [LARGE SCALE GENOMIC DNA]</scope>
    <source>
        <strain evidence="2">cv. Niubang</strain>
    </source>
</reference>
<sequence>MLPKAHPFKSPLGHYSVCLAINLRGPWDYSRCVQVRTPTITKTMTYVSLILLRFIKPNSFTYFIGFTNTY</sequence>
<protein>
    <submittedName>
        <fullName evidence="1">Uncharacterized protein</fullName>
    </submittedName>
</protein>
<evidence type="ECO:0000313" key="1">
    <source>
        <dbReference type="EMBL" id="KAI3733822.1"/>
    </source>
</evidence>
<comment type="caution">
    <text evidence="1">The sequence shown here is derived from an EMBL/GenBank/DDBJ whole genome shotgun (WGS) entry which is preliminary data.</text>
</comment>
<name>A0ACB9CHS1_ARCLA</name>
<gene>
    <name evidence="1" type="ORF">L6452_13279</name>
</gene>